<evidence type="ECO:0000256" key="5">
    <source>
        <dbReference type="SAM" id="MobiDB-lite"/>
    </source>
</evidence>
<evidence type="ECO:0000256" key="4">
    <source>
        <dbReference type="ARBA" id="ARBA00022691"/>
    </source>
</evidence>
<keyword evidence="2 7" id="KW-0489">Methyltransferase</keyword>
<dbReference type="GO" id="GO:0032259">
    <property type="term" value="P:methylation"/>
    <property type="evidence" value="ECO:0007669"/>
    <property type="project" value="UniProtKB-KW"/>
</dbReference>
<protein>
    <submittedName>
        <fullName evidence="7">Adenine-specific methyltransferase</fullName>
    </submittedName>
</protein>
<dbReference type="InterPro" id="IPR002941">
    <property type="entry name" value="DNA_methylase_N4/N6"/>
</dbReference>
<feature type="region of interest" description="Disordered" evidence="5">
    <location>
        <begin position="216"/>
        <end position="245"/>
    </location>
</feature>
<dbReference type="EMBL" id="BK015677">
    <property type="protein sequence ID" value="DAE19538.1"/>
    <property type="molecule type" value="Genomic_DNA"/>
</dbReference>
<sequence>MIKLLKGNCLDLLRQLEPGCADLVLIDPPYSSGGLFAGDRKQDTRVKYTDADFNGAARFPSFSGDNMDQHSFIQFMTHVSMELRELTKEGGTIAAFIDWRNLPAMTDAIQMAGWVWRGVIVWDKGISRNIPGRFRNDCEYIVWGTNGRKEVDWKAAKGAEAMPGIYHINGVNTKQKHHQTEKPVELLKALIQICPRGGPWWTASWDPAARASLASRRAGTSSASSWATNTSTRPQSASRRPRTNY</sequence>
<evidence type="ECO:0000256" key="3">
    <source>
        <dbReference type="ARBA" id="ARBA00022679"/>
    </source>
</evidence>
<evidence type="ECO:0000256" key="2">
    <source>
        <dbReference type="ARBA" id="ARBA00022603"/>
    </source>
</evidence>
<dbReference type="Pfam" id="PF01555">
    <property type="entry name" value="N6_N4_Mtase"/>
    <property type="match status" value="1"/>
</dbReference>
<dbReference type="SUPFAM" id="SSF53335">
    <property type="entry name" value="S-adenosyl-L-methionine-dependent methyltransferases"/>
    <property type="match status" value="1"/>
</dbReference>
<dbReference type="Gene3D" id="3.40.50.150">
    <property type="entry name" value="Vaccinia Virus protein VP39"/>
    <property type="match status" value="1"/>
</dbReference>
<proteinExistence type="inferred from homology"/>
<dbReference type="GO" id="GO:0003677">
    <property type="term" value="F:DNA binding"/>
    <property type="evidence" value="ECO:0007669"/>
    <property type="project" value="InterPro"/>
</dbReference>
<keyword evidence="4" id="KW-0949">S-adenosyl-L-methionine</keyword>
<dbReference type="GO" id="GO:0008170">
    <property type="term" value="F:N-methyltransferase activity"/>
    <property type="evidence" value="ECO:0007669"/>
    <property type="project" value="InterPro"/>
</dbReference>
<dbReference type="InterPro" id="IPR002295">
    <property type="entry name" value="N4/N6-MTase_EcoPI_Mod-like"/>
</dbReference>
<dbReference type="InterPro" id="IPR029063">
    <property type="entry name" value="SAM-dependent_MTases_sf"/>
</dbReference>
<keyword evidence="3" id="KW-0808">Transferase</keyword>
<comment type="similarity">
    <text evidence="1">Belongs to the N(4)/N(6)-methyltransferase family.</text>
</comment>
<evidence type="ECO:0000313" key="7">
    <source>
        <dbReference type="EMBL" id="DAE19538.1"/>
    </source>
</evidence>
<feature type="domain" description="DNA methylase N-4/N-6" evidence="6">
    <location>
        <begin position="22"/>
        <end position="193"/>
    </location>
</feature>
<name>A0A8S5QKL7_9CAUD</name>
<reference evidence="7" key="1">
    <citation type="journal article" date="2021" name="Proc. Natl. Acad. Sci. U.S.A.">
        <title>A Catalog of Tens of Thousands of Viruses from Human Metagenomes Reveals Hidden Associations with Chronic Diseases.</title>
        <authorList>
            <person name="Tisza M.J."/>
            <person name="Buck C.B."/>
        </authorList>
    </citation>
    <scope>NUCLEOTIDE SEQUENCE</scope>
    <source>
        <strain evidence="7">Ct0hG5</strain>
    </source>
</reference>
<dbReference type="InterPro" id="IPR002052">
    <property type="entry name" value="DNA_methylase_N6_adenine_CS"/>
</dbReference>
<accession>A0A8S5QKL7</accession>
<dbReference type="PRINTS" id="PR00506">
    <property type="entry name" value="D21N6MTFRASE"/>
</dbReference>
<organism evidence="7">
    <name type="scientific">Siphoviridae sp. ct0hG5</name>
    <dbReference type="NCBI Taxonomy" id="2826269"/>
    <lineage>
        <taxon>Viruses</taxon>
        <taxon>Duplodnaviria</taxon>
        <taxon>Heunggongvirae</taxon>
        <taxon>Uroviricota</taxon>
        <taxon>Caudoviricetes</taxon>
    </lineage>
</organism>
<feature type="compositionally biased region" description="Low complexity" evidence="5">
    <location>
        <begin position="216"/>
        <end position="233"/>
    </location>
</feature>
<dbReference type="PROSITE" id="PS00092">
    <property type="entry name" value="N6_MTASE"/>
    <property type="match status" value="1"/>
</dbReference>
<evidence type="ECO:0000256" key="1">
    <source>
        <dbReference type="ARBA" id="ARBA00006594"/>
    </source>
</evidence>
<evidence type="ECO:0000259" key="6">
    <source>
        <dbReference type="Pfam" id="PF01555"/>
    </source>
</evidence>